<accession>A0ABU7BU33</accession>
<keyword evidence="2" id="KW-1185">Reference proteome</keyword>
<reference evidence="1 2" key="1">
    <citation type="submission" date="2021-07" db="EMBL/GenBank/DDBJ databases">
        <authorList>
            <person name="Palmer J.M."/>
        </authorList>
    </citation>
    <scope>NUCLEOTIDE SEQUENCE [LARGE SCALE GENOMIC DNA]</scope>
    <source>
        <strain evidence="1 2">AT_MEX2019</strain>
        <tissue evidence="1">Muscle</tissue>
    </source>
</reference>
<comment type="caution">
    <text evidence="1">The sequence shown here is derived from an EMBL/GenBank/DDBJ whole genome shotgun (WGS) entry which is preliminary data.</text>
</comment>
<dbReference type="EMBL" id="JAHUTI010063667">
    <property type="protein sequence ID" value="MED6253063.1"/>
    <property type="molecule type" value="Genomic_DNA"/>
</dbReference>
<evidence type="ECO:0000313" key="2">
    <source>
        <dbReference type="Proteomes" id="UP001345963"/>
    </source>
</evidence>
<dbReference type="Proteomes" id="UP001345963">
    <property type="component" value="Unassembled WGS sequence"/>
</dbReference>
<gene>
    <name evidence="1" type="ORF">ATANTOWER_021646</name>
</gene>
<proteinExistence type="predicted"/>
<name>A0ABU7BU33_9TELE</name>
<organism evidence="1 2">
    <name type="scientific">Ataeniobius toweri</name>
    <dbReference type="NCBI Taxonomy" id="208326"/>
    <lineage>
        <taxon>Eukaryota</taxon>
        <taxon>Metazoa</taxon>
        <taxon>Chordata</taxon>
        <taxon>Craniata</taxon>
        <taxon>Vertebrata</taxon>
        <taxon>Euteleostomi</taxon>
        <taxon>Actinopterygii</taxon>
        <taxon>Neopterygii</taxon>
        <taxon>Teleostei</taxon>
        <taxon>Neoteleostei</taxon>
        <taxon>Acanthomorphata</taxon>
        <taxon>Ovalentaria</taxon>
        <taxon>Atherinomorphae</taxon>
        <taxon>Cyprinodontiformes</taxon>
        <taxon>Goodeidae</taxon>
        <taxon>Ataeniobius</taxon>
    </lineage>
</organism>
<sequence>MENLHQSKEVIGTWTSLQGLAELFSDIKNAVEPITNDRELHPSFRAPCSLHPLHRIDCNSGLDLVLVGGAGVLKGTRKATLKAGTWRWRRSLWRPFWCWWSPASAGPED</sequence>
<evidence type="ECO:0000313" key="1">
    <source>
        <dbReference type="EMBL" id="MED6253063.1"/>
    </source>
</evidence>
<protein>
    <submittedName>
        <fullName evidence="1">Uncharacterized protein</fullName>
    </submittedName>
</protein>